<dbReference type="FunFam" id="3.90.190.10:FF:000083">
    <property type="entry name" value="Dual specificity protein phosphatase 12-like"/>
    <property type="match status" value="1"/>
</dbReference>
<feature type="domain" description="Tyrosine specific protein phosphatases" evidence="7">
    <location>
        <begin position="116"/>
        <end position="174"/>
    </location>
</feature>
<dbReference type="InterPro" id="IPR000340">
    <property type="entry name" value="Dual-sp_phosphatase_cat-dom"/>
</dbReference>
<dbReference type="OMA" id="FAWQGMQ"/>
<dbReference type="GO" id="GO:0008138">
    <property type="term" value="F:protein tyrosine/serine/threonine phosphatase activity"/>
    <property type="evidence" value="ECO:0000318"/>
    <property type="project" value="GO_Central"/>
</dbReference>
<dbReference type="EC" id="3.1.3.48" evidence="2"/>
<dbReference type="GO" id="GO:0004725">
    <property type="term" value="F:protein tyrosine phosphatase activity"/>
    <property type="evidence" value="ECO:0007669"/>
    <property type="project" value="UniProtKB-EC"/>
</dbReference>
<keyword evidence="3" id="KW-0378">Hydrolase</keyword>
<evidence type="ECO:0000259" key="6">
    <source>
        <dbReference type="PROSITE" id="PS50054"/>
    </source>
</evidence>
<reference evidence="9" key="1">
    <citation type="journal article" date="2016" name="Nature">
        <title>The genome of the seagrass Zostera marina reveals angiosperm adaptation to the sea.</title>
        <authorList>
            <person name="Olsen J.L."/>
            <person name="Rouze P."/>
            <person name="Verhelst B."/>
            <person name="Lin Y.-C."/>
            <person name="Bayer T."/>
            <person name="Collen J."/>
            <person name="Dattolo E."/>
            <person name="De Paoli E."/>
            <person name="Dittami S."/>
            <person name="Maumus F."/>
            <person name="Michel G."/>
            <person name="Kersting A."/>
            <person name="Lauritano C."/>
            <person name="Lohaus R."/>
            <person name="Toepel M."/>
            <person name="Tonon T."/>
            <person name="Vanneste K."/>
            <person name="Amirebrahimi M."/>
            <person name="Brakel J."/>
            <person name="Bostroem C."/>
            <person name="Chovatia M."/>
            <person name="Grimwood J."/>
            <person name="Jenkins J.W."/>
            <person name="Jueterbock A."/>
            <person name="Mraz A."/>
            <person name="Stam W.T."/>
            <person name="Tice H."/>
            <person name="Bornberg-Bauer E."/>
            <person name="Green P.J."/>
            <person name="Pearson G.A."/>
            <person name="Procaccini G."/>
            <person name="Duarte C.M."/>
            <person name="Schmutz J."/>
            <person name="Reusch T.B.H."/>
            <person name="Van de Peer Y."/>
        </authorList>
    </citation>
    <scope>NUCLEOTIDE SEQUENCE [LARGE SCALE GENOMIC DNA]</scope>
    <source>
        <strain evidence="9">cv. Finnish</strain>
    </source>
</reference>
<protein>
    <recommendedName>
        <fullName evidence="2">protein-tyrosine-phosphatase</fullName>
        <ecNumber evidence="2">3.1.3.48</ecNumber>
    </recommendedName>
</protein>
<evidence type="ECO:0000256" key="4">
    <source>
        <dbReference type="ARBA" id="ARBA00022912"/>
    </source>
</evidence>
<organism evidence="8 9">
    <name type="scientific">Zostera marina</name>
    <name type="common">Eelgrass</name>
    <dbReference type="NCBI Taxonomy" id="29655"/>
    <lineage>
        <taxon>Eukaryota</taxon>
        <taxon>Viridiplantae</taxon>
        <taxon>Streptophyta</taxon>
        <taxon>Embryophyta</taxon>
        <taxon>Tracheophyta</taxon>
        <taxon>Spermatophyta</taxon>
        <taxon>Magnoliopsida</taxon>
        <taxon>Liliopsida</taxon>
        <taxon>Zosteraceae</taxon>
        <taxon>Zostera</taxon>
    </lineage>
</organism>
<keyword evidence="9" id="KW-1185">Reference proteome</keyword>
<dbReference type="Pfam" id="PF00782">
    <property type="entry name" value="DSPc"/>
    <property type="match status" value="1"/>
</dbReference>
<keyword evidence="4" id="KW-0904">Protein phosphatase</keyword>
<feature type="domain" description="Tyrosine-protein phosphatase" evidence="6">
    <location>
        <begin position="1"/>
        <end position="198"/>
    </location>
</feature>
<dbReference type="PANTHER" id="PTHR45848:SF4">
    <property type="entry name" value="DUAL SPECIFICITY PROTEIN PHOSPHATASE 12"/>
    <property type="match status" value="1"/>
</dbReference>
<dbReference type="PANTHER" id="PTHR45848">
    <property type="entry name" value="DUAL SPECIFICITY PROTEIN PHOSPHATASE 12 FAMILY MEMBER"/>
    <property type="match status" value="1"/>
</dbReference>
<evidence type="ECO:0000256" key="3">
    <source>
        <dbReference type="ARBA" id="ARBA00022801"/>
    </source>
</evidence>
<dbReference type="SMART" id="SM00195">
    <property type="entry name" value="DSPc"/>
    <property type="match status" value="1"/>
</dbReference>
<dbReference type="STRING" id="29655.A0A0K9NVG5"/>
<dbReference type="Proteomes" id="UP000036987">
    <property type="component" value="Unassembled WGS sequence"/>
</dbReference>
<gene>
    <name evidence="8" type="ORF">ZOSMA_62G00230</name>
</gene>
<dbReference type="EMBL" id="LFYR01001680">
    <property type="protein sequence ID" value="KMZ59990.1"/>
    <property type="molecule type" value="Genomic_DNA"/>
</dbReference>
<dbReference type="PROSITE" id="PS50054">
    <property type="entry name" value="TYR_PHOSPHATASE_DUAL"/>
    <property type="match status" value="1"/>
</dbReference>
<dbReference type="InterPro" id="IPR016130">
    <property type="entry name" value="Tyr_Pase_AS"/>
</dbReference>
<evidence type="ECO:0000256" key="2">
    <source>
        <dbReference type="ARBA" id="ARBA00013064"/>
    </source>
</evidence>
<evidence type="ECO:0000313" key="9">
    <source>
        <dbReference type="Proteomes" id="UP000036987"/>
    </source>
</evidence>
<dbReference type="AlphaFoldDB" id="A0A0K9NVG5"/>
<proteinExistence type="inferred from homology"/>
<dbReference type="PROSITE" id="PS50056">
    <property type="entry name" value="TYR_PHOSPHATASE_2"/>
    <property type="match status" value="1"/>
</dbReference>
<dbReference type="InterPro" id="IPR000387">
    <property type="entry name" value="Tyr_Pase_dom"/>
</dbReference>
<name>A0A0K9NVG5_ZOSMR</name>
<dbReference type="InterPro" id="IPR029021">
    <property type="entry name" value="Prot-tyrosine_phosphatase-like"/>
</dbReference>
<dbReference type="InterPro" id="IPR020422">
    <property type="entry name" value="TYR_PHOSPHATASE_DUAL_dom"/>
</dbReference>
<evidence type="ECO:0000313" key="8">
    <source>
        <dbReference type="EMBL" id="KMZ59990.1"/>
    </source>
</evidence>
<evidence type="ECO:0000259" key="7">
    <source>
        <dbReference type="PROSITE" id="PS50056"/>
    </source>
</evidence>
<comment type="similarity">
    <text evidence="1">Belongs to the protein-tyrosine phosphatase family. Non-receptor class dual specificity subfamily.</text>
</comment>
<feature type="active site" description="Phosphocysteine intermediate" evidence="5">
    <location>
        <position position="142"/>
    </location>
</feature>
<sequence length="364" mass="40880">MPIFVRENVFIGDINGAADILQKGSKEFTHVLSLLSSSSISFFSDWRSDVSILTKDVEKVYIDGSKICSKPYDDRFDAMASKNVLSSEKLLYSLELVGPELTLVRMAIPLRDMEEENLLDHLDVCLDFIEKGKKEGAVLVHCFAGVSRSAAVIIAYLMRSEQKSQEDALESLRQSCNSVCPNDGFLEQLKMFEKMNFKVDHSNPIYKQFRLKVLGDSYYMGAKIDSSIFGADPGVPVVSNPVVTVHKKNERTLGYRCKKCRRVVAVQGNVIGHSPGEGEKCFEWRKRRSGNPYKQIDENCTSLFIEPLKWMTAVEEGALEGKLSCIHCNARLGYFNWSGVQCSCGNWITPAFQIHKSRIDVSSL</sequence>
<dbReference type="OrthoDB" id="2017893at2759"/>
<evidence type="ECO:0000256" key="1">
    <source>
        <dbReference type="ARBA" id="ARBA00008601"/>
    </source>
</evidence>
<evidence type="ECO:0000256" key="5">
    <source>
        <dbReference type="PIRSR" id="PIRSR000941-50"/>
    </source>
</evidence>
<accession>A0A0K9NVG5</accession>
<dbReference type="Gene3D" id="3.90.190.10">
    <property type="entry name" value="Protein tyrosine phosphatase superfamily"/>
    <property type="match status" value="1"/>
</dbReference>
<dbReference type="SUPFAM" id="SSF52799">
    <property type="entry name" value="(Phosphotyrosine protein) phosphatases II"/>
    <property type="match status" value="1"/>
</dbReference>
<dbReference type="PROSITE" id="PS00383">
    <property type="entry name" value="TYR_PHOSPHATASE_1"/>
    <property type="match status" value="1"/>
</dbReference>
<comment type="caution">
    <text evidence="8">The sequence shown here is derived from an EMBL/GenBank/DDBJ whole genome shotgun (WGS) entry which is preliminary data.</text>
</comment>